<dbReference type="InterPro" id="IPR001208">
    <property type="entry name" value="MCM_dom"/>
</dbReference>
<evidence type="ECO:0000256" key="2">
    <source>
        <dbReference type="ARBA" id="ARBA00022741"/>
    </source>
</evidence>
<evidence type="ECO:0000313" key="6">
    <source>
        <dbReference type="Proteomes" id="UP000824755"/>
    </source>
</evidence>
<dbReference type="Pfam" id="PF13335">
    <property type="entry name" value="Mg_chelatase_C"/>
    <property type="match status" value="1"/>
</dbReference>
<dbReference type="SUPFAM" id="SSF54211">
    <property type="entry name" value="Ribosomal protein S5 domain 2-like"/>
    <property type="match status" value="1"/>
</dbReference>
<name>A0ABX8WQQ9_9GAMM</name>
<dbReference type="SUPFAM" id="SSF52540">
    <property type="entry name" value="P-loop containing nucleoside triphosphate hydrolases"/>
    <property type="match status" value="1"/>
</dbReference>
<dbReference type="InterPro" id="IPR000523">
    <property type="entry name" value="Mg_chelatse_chII-like_cat_dom"/>
</dbReference>
<dbReference type="SMART" id="SM00382">
    <property type="entry name" value="AAA"/>
    <property type="match status" value="1"/>
</dbReference>
<evidence type="ECO:0000256" key="3">
    <source>
        <dbReference type="ARBA" id="ARBA00022840"/>
    </source>
</evidence>
<dbReference type="Pfam" id="PF01078">
    <property type="entry name" value="Mg_chelatase"/>
    <property type="match status" value="1"/>
</dbReference>
<dbReference type="InterPro" id="IPR014721">
    <property type="entry name" value="Ribsml_uS5_D2-typ_fold_subgr"/>
</dbReference>
<reference evidence="5 6" key="1">
    <citation type="submission" date="2021-08" db="EMBL/GenBank/DDBJ databases">
        <title>Lysobacter sp. strain CJ11 Genome sequencing and assembly.</title>
        <authorList>
            <person name="Kim I."/>
        </authorList>
    </citation>
    <scope>NUCLEOTIDE SEQUENCE [LARGE SCALE GENOMIC DNA]</scope>
    <source>
        <strain evidence="5 6">CJ11</strain>
    </source>
</reference>
<dbReference type="NCBIfam" id="TIGR00368">
    <property type="entry name" value="YifB family Mg chelatase-like AAA ATPase"/>
    <property type="match status" value="1"/>
</dbReference>
<sequence>MALAVVHSRARLGVRAPEVAVEVHLGGGLPRMSIVGLPEAAVRESKDRVRAAFASAQFDFPARAITVNLAPADLPKQGGAFDLPIALGILVASGQLPEKCLRGREFMGELGLTGDLKPIRGVLPAALASVQSKRQLVVPSANAVEAALCEVADIRTATDLRALVDQLKRNAPAPALPARCVSGDDNTFADMADVHGQWSARRALEIAAAGEHHVLFAGPPGCGKSMLAARLPGIMPLASDAEALETAAIASLSSHADPSAPWRRRPFRSPHHTASAVALIGGGSDPRPGEVSLAHNGVLFLDEFTEWSRHALQCLREPLESGVVHIARASKQLTYPARFQLIAAMNPCPCGHAGDPSQRCACMPDAIARYRAKVSGPLLDRIDLHVSLSRISAAELHGAHARGESSADIRARVIRSRDLQLQRQGFPNARLQGDALTHHCTAQMADAPGFHAAGERLRLSARASHRVIRVARTIADLAGTDHITQAHWMEALSFRPIQ</sequence>
<dbReference type="InterPro" id="IPR004482">
    <property type="entry name" value="Mg_chelat-rel"/>
</dbReference>
<evidence type="ECO:0000259" key="4">
    <source>
        <dbReference type="PROSITE" id="PS50051"/>
    </source>
</evidence>
<keyword evidence="6" id="KW-1185">Reference proteome</keyword>
<evidence type="ECO:0000313" key="5">
    <source>
        <dbReference type="EMBL" id="QYR53172.1"/>
    </source>
</evidence>
<dbReference type="EMBL" id="CP080544">
    <property type="protein sequence ID" value="QYR53172.1"/>
    <property type="molecule type" value="Genomic_DNA"/>
</dbReference>
<organism evidence="5 6">
    <name type="scientific">Lysobacter soyae</name>
    <dbReference type="NCBI Taxonomy" id="2764185"/>
    <lineage>
        <taxon>Bacteria</taxon>
        <taxon>Pseudomonadati</taxon>
        <taxon>Pseudomonadota</taxon>
        <taxon>Gammaproteobacteria</taxon>
        <taxon>Lysobacterales</taxon>
        <taxon>Lysobacteraceae</taxon>
        <taxon>Lysobacter</taxon>
    </lineage>
</organism>
<dbReference type="Gene3D" id="3.30.230.10">
    <property type="match status" value="1"/>
</dbReference>
<comment type="similarity">
    <text evidence="1">Belongs to the Mg-chelatase subunits D/I family. ComM subfamily.</text>
</comment>
<dbReference type="InterPro" id="IPR020568">
    <property type="entry name" value="Ribosomal_Su5_D2-typ_SF"/>
</dbReference>
<dbReference type="InterPro" id="IPR045006">
    <property type="entry name" value="CHLI-like"/>
</dbReference>
<dbReference type="PANTHER" id="PTHR32039">
    <property type="entry name" value="MAGNESIUM-CHELATASE SUBUNIT CHLI"/>
    <property type="match status" value="1"/>
</dbReference>
<dbReference type="Pfam" id="PF13541">
    <property type="entry name" value="ChlI"/>
    <property type="match status" value="1"/>
</dbReference>
<keyword evidence="2" id="KW-0547">Nucleotide-binding</keyword>
<evidence type="ECO:0000256" key="1">
    <source>
        <dbReference type="ARBA" id="ARBA00006354"/>
    </source>
</evidence>
<gene>
    <name evidence="5" type="ORF">H8L67_01210</name>
</gene>
<proteinExistence type="inferred from homology"/>
<protein>
    <submittedName>
        <fullName evidence="5">YifB family Mg chelatase-like AAA ATPase</fullName>
    </submittedName>
</protein>
<keyword evidence="3" id="KW-0067">ATP-binding</keyword>
<dbReference type="PROSITE" id="PS50051">
    <property type="entry name" value="MCM_2"/>
    <property type="match status" value="1"/>
</dbReference>
<dbReference type="InterPro" id="IPR025158">
    <property type="entry name" value="Mg_chelat-rel_C"/>
</dbReference>
<dbReference type="PANTHER" id="PTHR32039:SF7">
    <property type="entry name" value="COMPETENCE PROTEIN COMM"/>
    <property type="match status" value="1"/>
</dbReference>
<dbReference type="RefSeq" id="WP_220379990.1">
    <property type="nucleotide sequence ID" value="NZ_CP080544.1"/>
</dbReference>
<accession>A0ABX8WQQ9</accession>
<dbReference type="Proteomes" id="UP000824755">
    <property type="component" value="Chromosome"/>
</dbReference>
<dbReference type="InterPro" id="IPR027417">
    <property type="entry name" value="P-loop_NTPase"/>
</dbReference>
<feature type="domain" description="MCM C-terminal AAA(+) ATPase" evidence="4">
    <location>
        <begin position="289"/>
        <end position="347"/>
    </location>
</feature>
<dbReference type="InterPro" id="IPR003593">
    <property type="entry name" value="AAA+_ATPase"/>
</dbReference>
<dbReference type="Gene3D" id="3.40.50.300">
    <property type="entry name" value="P-loop containing nucleotide triphosphate hydrolases"/>
    <property type="match status" value="1"/>
</dbReference>